<sequence>MRRSRSLVAAAAGLAAALLSVPTAAHAAVPDVPEALRISNGPYAGFQQCGAPTLPTFSTTNGFAPLFAASVRGLDPQPGLGATMELVRVGEQTIRTFELTTGAGHEWLIQIPADTFTPGDHQWRIRAENADGASAWSPWCTFTVTGPAATPAEFTYSPDGGRHCLDVAGASKEDAARVQLWDCNGSLGQTWKITPEGTLVNPNSGKCLDVADAGTANGTGVQIHTCNGTGAQQWRYDQPTPAAFTNPRSGKCLDVPYGNFANGVRLQIHECNGTGAQVWKQLTPA</sequence>
<organism evidence="3 4">
    <name type="scientific">Streptomyces griseicoloratus</name>
    <dbReference type="NCBI Taxonomy" id="2752516"/>
    <lineage>
        <taxon>Bacteria</taxon>
        <taxon>Bacillati</taxon>
        <taxon>Actinomycetota</taxon>
        <taxon>Actinomycetes</taxon>
        <taxon>Kitasatosporales</taxon>
        <taxon>Streptomycetaceae</taxon>
        <taxon>Streptomyces</taxon>
    </lineage>
</organism>
<dbReference type="SUPFAM" id="SSF50370">
    <property type="entry name" value="Ricin B-like lectins"/>
    <property type="match status" value="1"/>
</dbReference>
<keyword evidence="1" id="KW-0732">Signal</keyword>
<dbReference type="Gene3D" id="2.60.40.10">
    <property type="entry name" value="Immunoglobulins"/>
    <property type="match status" value="1"/>
</dbReference>
<dbReference type="PROSITE" id="PS50231">
    <property type="entry name" value="RICIN_B_LECTIN"/>
    <property type="match status" value="1"/>
</dbReference>
<reference evidence="3" key="2">
    <citation type="submission" date="2020-09" db="EMBL/GenBank/DDBJ databases">
        <authorList>
            <person name="Luo X."/>
        </authorList>
    </citation>
    <scope>NUCLEOTIDE SEQUENCE</scope>
    <source>
        <strain evidence="3">TRM S81-3</strain>
    </source>
</reference>
<comment type="caution">
    <text evidence="3">The sequence shown here is derived from an EMBL/GenBank/DDBJ whole genome shotgun (WGS) entry which is preliminary data.</text>
</comment>
<keyword evidence="4" id="KW-1185">Reference proteome</keyword>
<dbReference type="AlphaFoldDB" id="A0A926QQX3"/>
<dbReference type="Gene3D" id="2.80.10.50">
    <property type="match status" value="1"/>
</dbReference>
<evidence type="ECO:0000313" key="3">
    <source>
        <dbReference type="EMBL" id="MBD0419422.1"/>
    </source>
</evidence>
<accession>A0A926QQX3</accession>
<evidence type="ECO:0000259" key="2">
    <source>
        <dbReference type="SMART" id="SM00458"/>
    </source>
</evidence>
<dbReference type="Pfam" id="PF00652">
    <property type="entry name" value="Ricin_B_lectin"/>
    <property type="match status" value="1"/>
</dbReference>
<gene>
    <name evidence="3" type="ORF">H0H10_09655</name>
</gene>
<dbReference type="InterPro" id="IPR000772">
    <property type="entry name" value="Ricin_B_lectin"/>
</dbReference>
<dbReference type="SMART" id="SM00458">
    <property type="entry name" value="RICIN"/>
    <property type="match status" value="1"/>
</dbReference>
<feature type="chain" id="PRO_5037367646" evidence="1">
    <location>
        <begin position="28"/>
        <end position="285"/>
    </location>
</feature>
<evidence type="ECO:0000256" key="1">
    <source>
        <dbReference type="SAM" id="SignalP"/>
    </source>
</evidence>
<name>A0A926QQX3_9ACTN</name>
<dbReference type="InterPro" id="IPR013783">
    <property type="entry name" value="Ig-like_fold"/>
</dbReference>
<dbReference type="Proteomes" id="UP000621210">
    <property type="component" value="Unassembled WGS sequence"/>
</dbReference>
<dbReference type="CDD" id="cd00161">
    <property type="entry name" value="beta-trefoil_Ricin-like"/>
    <property type="match status" value="1"/>
</dbReference>
<feature type="signal peptide" evidence="1">
    <location>
        <begin position="1"/>
        <end position="27"/>
    </location>
</feature>
<evidence type="ECO:0000313" key="4">
    <source>
        <dbReference type="Proteomes" id="UP000621210"/>
    </source>
</evidence>
<dbReference type="GO" id="GO:0005975">
    <property type="term" value="P:carbohydrate metabolic process"/>
    <property type="evidence" value="ECO:0007669"/>
    <property type="project" value="UniProtKB-ARBA"/>
</dbReference>
<dbReference type="EMBL" id="JACVQF010000180">
    <property type="protein sequence ID" value="MBD0419422.1"/>
    <property type="molecule type" value="Genomic_DNA"/>
</dbReference>
<dbReference type="RefSeq" id="WP_188180449.1">
    <property type="nucleotide sequence ID" value="NZ_JACVQF010000180.1"/>
</dbReference>
<proteinExistence type="predicted"/>
<reference evidence="3" key="1">
    <citation type="submission" date="2020-09" db="EMBL/GenBank/DDBJ databases">
        <title>Streptomyces grisecoloratus sp. nov., isolated from cotton soil.</title>
        <authorList>
            <person name="Xing L."/>
        </authorList>
    </citation>
    <scope>NUCLEOTIDE SEQUENCE</scope>
    <source>
        <strain evidence="3">TRM S81-3</strain>
    </source>
</reference>
<dbReference type="InterPro" id="IPR035992">
    <property type="entry name" value="Ricin_B-like_lectins"/>
</dbReference>
<feature type="domain" description="Ricin B lectin" evidence="2">
    <location>
        <begin position="150"/>
        <end position="282"/>
    </location>
</feature>
<protein>
    <submittedName>
        <fullName evidence="3">RICIN domain-containing protein</fullName>
    </submittedName>
</protein>